<evidence type="ECO:0000256" key="2">
    <source>
        <dbReference type="ARBA" id="ARBA00012729"/>
    </source>
</evidence>
<sequence length="324" mass="35982">MKKLLLFMAALFSFPAVQAQDFRIIAYTTAWSELNPDSIRYDLLSHINYSFLVPASDGSLEPLENPSHLQALVKNAHENNVEVFISIGGWDLGDGGGVDTRFELLAADPASRSAFIGNVVNFVETYQLDGVDMDWEYPDARTNSGQTKPSSEHFYELMLELDAALDQTGKQLTMAVVGANPRIGAGIPSKVFEVVDWVNIMAYDKPGGGHHSSYEHAVECLDYWRNKRGLPKEKAVLGLPFYGKYPGTDYKVLVKMDPDAPQKDQVNDILYNGPATMQAKTRLARERASGVMFWELSQDVRDPEISLLKAINEEVKKVSSGTVK</sequence>
<evidence type="ECO:0000256" key="7">
    <source>
        <dbReference type="SAM" id="SignalP"/>
    </source>
</evidence>
<dbReference type="PANTHER" id="PTHR11177">
    <property type="entry name" value="CHITINASE"/>
    <property type="match status" value="1"/>
</dbReference>
<dbReference type="PANTHER" id="PTHR11177:SF317">
    <property type="entry name" value="CHITINASE 12-RELATED"/>
    <property type="match status" value="1"/>
</dbReference>
<dbReference type="OrthoDB" id="9775889at2"/>
<dbReference type="EMBL" id="SMAD01000002">
    <property type="protein sequence ID" value="TCS88827.1"/>
    <property type="molecule type" value="Genomic_DNA"/>
</dbReference>
<dbReference type="SMART" id="SM00636">
    <property type="entry name" value="Glyco_18"/>
    <property type="match status" value="1"/>
</dbReference>
<dbReference type="InterPro" id="IPR001223">
    <property type="entry name" value="Glyco_hydro18_cat"/>
</dbReference>
<feature type="domain" description="GH18" evidence="8">
    <location>
        <begin position="22"/>
        <end position="318"/>
    </location>
</feature>
<keyword evidence="10" id="KW-1185">Reference proteome</keyword>
<evidence type="ECO:0000313" key="9">
    <source>
        <dbReference type="EMBL" id="TCS88827.1"/>
    </source>
</evidence>
<dbReference type="SUPFAM" id="SSF51445">
    <property type="entry name" value="(Trans)glycosidases"/>
    <property type="match status" value="1"/>
</dbReference>
<feature type="signal peptide" evidence="7">
    <location>
        <begin position="1"/>
        <end position="19"/>
    </location>
</feature>
<dbReference type="GO" id="GO:0006032">
    <property type="term" value="P:chitin catabolic process"/>
    <property type="evidence" value="ECO:0007669"/>
    <property type="project" value="TreeGrafter"/>
</dbReference>
<dbReference type="InterPro" id="IPR017853">
    <property type="entry name" value="GH"/>
</dbReference>
<comment type="similarity">
    <text evidence="6">Belongs to the glycosyl hydrolase 18 family.</text>
</comment>
<evidence type="ECO:0000259" key="8">
    <source>
        <dbReference type="PROSITE" id="PS51910"/>
    </source>
</evidence>
<reference evidence="9 10" key="1">
    <citation type="submission" date="2019-03" db="EMBL/GenBank/DDBJ databases">
        <title>Genomic Encyclopedia of Type Strains, Phase IV (KMG-IV): sequencing the most valuable type-strain genomes for metagenomic binning, comparative biology and taxonomic classification.</title>
        <authorList>
            <person name="Goeker M."/>
        </authorList>
    </citation>
    <scope>NUCLEOTIDE SEQUENCE [LARGE SCALE GENOMIC DNA]</scope>
    <source>
        <strain evidence="9 10">DSM 21100</strain>
    </source>
</reference>
<dbReference type="GO" id="GO:0008061">
    <property type="term" value="F:chitin binding"/>
    <property type="evidence" value="ECO:0007669"/>
    <property type="project" value="InterPro"/>
</dbReference>
<comment type="catalytic activity">
    <reaction evidence="1">
        <text>Random endo-hydrolysis of N-acetyl-beta-D-glucosaminide (1-&gt;4)-beta-linkages in chitin and chitodextrins.</text>
        <dbReference type="EC" id="3.2.1.14"/>
    </reaction>
</comment>
<keyword evidence="7" id="KW-0732">Signal</keyword>
<dbReference type="InterPro" id="IPR001579">
    <property type="entry name" value="Glyco_hydro_18_chit_AS"/>
</dbReference>
<keyword evidence="4 5" id="KW-0326">Glycosidase</keyword>
<evidence type="ECO:0000256" key="3">
    <source>
        <dbReference type="ARBA" id="ARBA00022801"/>
    </source>
</evidence>
<evidence type="ECO:0000313" key="10">
    <source>
        <dbReference type="Proteomes" id="UP000295807"/>
    </source>
</evidence>
<keyword evidence="3 5" id="KW-0378">Hydrolase</keyword>
<name>A0A4R3KTZ7_9SPHI</name>
<evidence type="ECO:0000256" key="5">
    <source>
        <dbReference type="RuleBase" id="RU000489"/>
    </source>
</evidence>
<dbReference type="GO" id="GO:0008843">
    <property type="term" value="F:endochitinase activity"/>
    <property type="evidence" value="ECO:0007669"/>
    <property type="project" value="UniProtKB-EC"/>
</dbReference>
<dbReference type="Gene3D" id="3.20.20.80">
    <property type="entry name" value="Glycosidases"/>
    <property type="match status" value="1"/>
</dbReference>
<dbReference type="PROSITE" id="PS01095">
    <property type="entry name" value="GH18_1"/>
    <property type="match status" value="1"/>
</dbReference>
<dbReference type="RefSeq" id="WP_132127949.1">
    <property type="nucleotide sequence ID" value="NZ_CP042432.1"/>
</dbReference>
<dbReference type="Gene3D" id="3.40.5.30">
    <property type="entry name" value="(Trans)glycosidases - domain 2"/>
    <property type="match status" value="1"/>
</dbReference>
<dbReference type="EC" id="3.2.1.14" evidence="2"/>
<dbReference type="InterPro" id="IPR011583">
    <property type="entry name" value="Chitinase_II/V-like_cat"/>
</dbReference>
<dbReference type="AlphaFoldDB" id="A0A4R3KTZ7"/>
<dbReference type="PROSITE" id="PS51910">
    <property type="entry name" value="GH18_2"/>
    <property type="match status" value="1"/>
</dbReference>
<evidence type="ECO:0000256" key="4">
    <source>
        <dbReference type="ARBA" id="ARBA00023295"/>
    </source>
</evidence>
<dbReference type="Proteomes" id="UP000295807">
    <property type="component" value="Unassembled WGS sequence"/>
</dbReference>
<dbReference type="GO" id="GO:0005975">
    <property type="term" value="P:carbohydrate metabolic process"/>
    <property type="evidence" value="ECO:0007669"/>
    <property type="project" value="InterPro"/>
</dbReference>
<comment type="caution">
    <text evidence="9">The sequence shown here is derived from an EMBL/GenBank/DDBJ whole genome shotgun (WGS) entry which is preliminary data.</text>
</comment>
<feature type="chain" id="PRO_5020471419" description="chitinase" evidence="7">
    <location>
        <begin position="20"/>
        <end position="324"/>
    </location>
</feature>
<organism evidence="9 10">
    <name type="scientific">Anseongella ginsenosidimutans</name>
    <dbReference type="NCBI Taxonomy" id="496056"/>
    <lineage>
        <taxon>Bacteria</taxon>
        <taxon>Pseudomonadati</taxon>
        <taxon>Bacteroidota</taxon>
        <taxon>Sphingobacteriia</taxon>
        <taxon>Sphingobacteriales</taxon>
        <taxon>Sphingobacteriaceae</taxon>
        <taxon>Anseongella</taxon>
    </lineage>
</organism>
<proteinExistence type="inferred from homology"/>
<dbReference type="Pfam" id="PF00704">
    <property type="entry name" value="Glyco_hydro_18"/>
    <property type="match status" value="1"/>
</dbReference>
<evidence type="ECO:0000256" key="1">
    <source>
        <dbReference type="ARBA" id="ARBA00000822"/>
    </source>
</evidence>
<gene>
    <name evidence="9" type="ORF">EDD80_10217</name>
</gene>
<dbReference type="InterPro" id="IPR050314">
    <property type="entry name" value="Glycosyl_Hydrlase_18"/>
</dbReference>
<dbReference type="GO" id="GO:0005576">
    <property type="term" value="C:extracellular region"/>
    <property type="evidence" value="ECO:0007669"/>
    <property type="project" value="TreeGrafter"/>
</dbReference>
<protein>
    <recommendedName>
        <fullName evidence="2">chitinase</fullName>
        <ecNumber evidence="2">3.2.1.14</ecNumber>
    </recommendedName>
</protein>
<evidence type="ECO:0000256" key="6">
    <source>
        <dbReference type="RuleBase" id="RU004453"/>
    </source>
</evidence>
<accession>A0A4R3KTZ7</accession>